<dbReference type="Pfam" id="PF01047">
    <property type="entry name" value="MarR"/>
    <property type="match status" value="1"/>
</dbReference>
<dbReference type="Gene3D" id="1.10.10.10">
    <property type="entry name" value="Winged helix-like DNA-binding domain superfamily/Winged helix DNA-binding domain"/>
    <property type="match status" value="1"/>
</dbReference>
<proteinExistence type="predicted"/>
<comment type="caution">
    <text evidence="5">The sequence shown here is derived from an EMBL/GenBank/DDBJ whole genome shotgun (WGS) entry which is preliminary data.</text>
</comment>
<evidence type="ECO:0000256" key="1">
    <source>
        <dbReference type="ARBA" id="ARBA00023015"/>
    </source>
</evidence>
<dbReference type="PROSITE" id="PS50995">
    <property type="entry name" value="HTH_MARR_2"/>
    <property type="match status" value="1"/>
</dbReference>
<dbReference type="InterPro" id="IPR000835">
    <property type="entry name" value="HTH_MarR-typ"/>
</dbReference>
<reference evidence="5 6" key="1">
    <citation type="journal article" date="2019" name="Int. J. Syst. Evol. Microbiol.">
        <title>The Global Catalogue of Microorganisms (GCM) 10K type strain sequencing project: providing services to taxonomists for standard genome sequencing and annotation.</title>
        <authorList>
            <consortium name="The Broad Institute Genomics Platform"/>
            <consortium name="The Broad Institute Genome Sequencing Center for Infectious Disease"/>
            <person name="Wu L."/>
            <person name="Ma J."/>
        </authorList>
    </citation>
    <scope>NUCLEOTIDE SEQUENCE [LARGE SCALE GENOMIC DNA]</scope>
    <source>
        <strain evidence="5 6">JCM 13250</strain>
    </source>
</reference>
<dbReference type="Proteomes" id="UP001500218">
    <property type="component" value="Unassembled WGS sequence"/>
</dbReference>
<dbReference type="InterPro" id="IPR023187">
    <property type="entry name" value="Tscrpt_reg_MarR-type_CS"/>
</dbReference>
<dbReference type="InterPro" id="IPR036390">
    <property type="entry name" value="WH_DNA-bd_sf"/>
</dbReference>
<dbReference type="InterPro" id="IPR036388">
    <property type="entry name" value="WH-like_DNA-bd_sf"/>
</dbReference>
<gene>
    <name evidence="5" type="ORF">GCM10009682_21380</name>
</gene>
<keyword evidence="3" id="KW-0804">Transcription</keyword>
<organism evidence="5 6">
    <name type="scientific">Luedemannella flava</name>
    <dbReference type="NCBI Taxonomy" id="349316"/>
    <lineage>
        <taxon>Bacteria</taxon>
        <taxon>Bacillati</taxon>
        <taxon>Actinomycetota</taxon>
        <taxon>Actinomycetes</taxon>
        <taxon>Micromonosporales</taxon>
        <taxon>Micromonosporaceae</taxon>
        <taxon>Luedemannella</taxon>
    </lineage>
</organism>
<evidence type="ECO:0000256" key="2">
    <source>
        <dbReference type="ARBA" id="ARBA00023125"/>
    </source>
</evidence>
<protein>
    <submittedName>
        <fullName evidence="5">MarR family transcriptional regulator</fullName>
    </submittedName>
</protein>
<evidence type="ECO:0000259" key="4">
    <source>
        <dbReference type="PROSITE" id="PS50995"/>
    </source>
</evidence>
<dbReference type="InterPro" id="IPR052526">
    <property type="entry name" value="HTH-type_Bedaq_tolerance"/>
</dbReference>
<keyword evidence="6" id="KW-1185">Reference proteome</keyword>
<dbReference type="EMBL" id="BAAALT010000053">
    <property type="protein sequence ID" value="GAA1799489.1"/>
    <property type="molecule type" value="Genomic_DNA"/>
</dbReference>
<keyword evidence="1" id="KW-0805">Transcription regulation</keyword>
<evidence type="ECO:0000313" key="5">
    <source>
        <dbReference type="EMBL" id="GAA1799489.1"/>
    </source>
</evidence>
<dbReference type="PANTHER" id="PTHR39515">
    <property type="entry name" value="CONSERVED PROTEIN"/>
    <property type="match status" value="1"/>
</dbReference>
<keyword evidence="2" id="KW-0238">DNA-binding</keyword>
<dbReference type="SUPFAM" id="SSF46785">
    <property type="entry name" value="Winged helix' DNA-binding domain"/>
    <property type="match status" value="1"/>
</dbReference>
<dbReference type="RefSeq" id="WP_344128942.1">
    <property type="nucleotide sequence ID" value="NZ_BAAALT010000053.1"/>
</dbReference>
<dbReference type="SMART" id="SM00347">
    <property type="entry name" value="HTH_MARR"/>
    <property type="match status" value="1"/>
</dbReference>
<name>A0ABN2LU80_9ACTN</name>
<evidence type="ECO:0000313" key="6">
    <source>
        <dbReference type="Proteomes" id="UP001500218"/>
    </source>
</evidence>
<accession>A0ABN2LU80</accession>
<evidence type="ECO:0000256" key="3">
    <source>
        <dbReference type="ARBA" id="ARBA00023163"/>
    </source>
</evidence>
<sequence length="153" mass="17102">MPAPFTDDDVNRLRIAMGRTVRELDRRTNVEEITRAQLTVLATIAREKRIGLAELAEYEGINPTMLSRVVGKLEQLGFVRRTTDDVDRRVAHVEITAAGVRRWDKNRKIRTRVLAGILAELSEADAKALMAALPALEALADITRVQRGHRPGP</sequence>
<dbReference type="PROSITE" id="PS01117">
    <property type="entry name" value="HTH_MARR_1"/>
    <property type="match status" value="1"/>
</dbReference>
<feature type="domain" description="HTH marR-type" evidence="4">
    <location>
        <begin position="10"/>
        <end position="138"/>
    </location>
</feature>
<dbReference type="PANTHER" id="PTHR39515:SF2">
    <property type="entry name" value="HTH-TYPE TRANSCRIPTIONAL REGULATOR RV0880"/>
    <property type="match status" value="1"/>
</dbReference>